<name>A0A1S1MR62_9GAMM</name>
<sequence length="255" mass="28369">MIKKNHVALAVSLVILGSIIATTQFIGTEDTAAKKTPTNYATTASGEHSNAEQTTSLAVIHSKEALSNSNTHASAFDSSVLDAAKKDVTSYIEFNQYADRAQRKTALFERWALDSKMHKLQQDILVQAGLAESVFASNQAHARLLAIDYLGYLSKNGQRDAIERTISGLSKRINNEQWSKGIEHDYVDLMFKYTDSLTQDELMSNFEEIIAFSGYSKKSHDLFTTGLSLSETVLLLPDNKMEELKTRLNLVKEQL</sequence>
<dbReference type="Proteomes" id="UP000179786">
    <property type="component" value="Unassembled WGS sequence"/>
</dbReference>
<protein>
    <submittedName>
        <fullName evidence="2">Uncharacterized protein</fullName>
    </submittedName>
</protein>
<proteinExistence type="predicted"/>
<dbReference type="RefSeq" id="WP_070987013.1">
    <property type="nucleotide sequence ID" value="NZ_MKJU01000031.1"/>
</dbReference>
<keyword evidence="1" id="KW-0732">Signal</keyword>
<evidence type="ECO:0000313" key="2">
    <source>
        <dbReference type="EMBL" id="OHU88302.1"/>
    </source>
</evidence>
<accession>A0A1S1MR62</accession>
<organism evidence="2 3">
    <name type="scientific">Pseudoalteromonas amylolytica</name>
    <dbReference type="NCBI Taxonomy" id="1859457"/>
    <lineage>
        <taxon>Bacteria</taxon>
        <taxon>Pseudomonadati</taxon>
        <taxon>Pseudomonadota</taxon>
        <taxon>Gammaproteobacteria</taxon>
        <taxon>Alteromonadales</taxon>
        <taxon>Pseudoalteromonadaceae</taxon>
        <taxon>Pseudoalteromonas</taxon>
    </lineage>
</organism>
<dbReference type="AlphaFoldDB" id="A0A1S1MR62"/>
<evidence type="ECO:0000256" key="1">
    <source>
        <dbReference type="SAM" id="SignalP"/>
    </source>
</evidence>
<reference evidence="2 3" key="1">
    <citation type="submission" date="2016-09" db="EMBL/GenBank/DDBJ databases">
        <title>Pseudoalteromonas amylolytica sp. nov., isolated from the surface seawater.</title>
        <authorList>
            <person name="Wu Y.-H."/>
            <person name="Cheng H."/>
            <person name="Jin X.-B."/>
            <person name="Wang C.-S."/>
            <person name="Xu X.-W."/>
        </authorList>
    </citation>
    <scope>NUCLEOTIDE SEQUENCE [LARGE SCALE GENOMIC DNA]</scope>
    <source>
        <strain evidence="2 3">JW1</strain>
    </source>
</reference>
<gene>
    <name evidence="2" type="ORF">BET10_19705</name>
</gene>
<feature type="signal peptide" evidence="1">
    <location>
        <begin position="1"/>
        <end position="23"/>
    </location>
</feature>
<keyword evidence="3" id="KW-1185">Reference proteome</keyword>
<comment type="caution">
    <text evidence="2">The sequence shown here is derived from an EMBL/GenBank/DDBJ whole genome shotgun (WGS) entry which is preliminary data.</text>
</comment>
<dbReference type="EMBL" id="MKJU01000031">
    <property type="protein sequence ID" value="OHU88302.1"/>
    <property type="molecule type" value="Genomic_DNA"/>
</dbReference>
<evidence type="ECO:0000313" key="3">
    <source>
        <dbReference type="Proteomes" id="UP000179786"/>
    </source>
</evidence>
<feature type="chain" id="PRO_5010233029" evidence="1">
    <location>
        <begin position="24"/>
        <end position="255"/>
    </location>
</feature>
<dbReference type="STRING" id="1859457.BET10_19705"/>
<dbReference type="OrthoDB" id="6316157at2"/>